<evidence type="ECO:0000256" key="1">
    <source>
        <dbReference type="PROSITE-ProRule" id="PRU00473"/>
    </source>
</evidence>
<dbReference type="PROSITE" id="PS51123">
    <property type="entry name" value="OMPA_2"/>
    <property type="match status" value="1"/>
</dbReference>
<comment type="caution">
    <text evidence="3">The sequence shown here is derived from an EMBL/GenBank/DDBJ whole genome shotgun (WGS) entry which is preliminary data.</text>
</comment>
<name>A0A1V3I7F0_9PAST</name>
<keyword evidence="1" id="KW-0472">Membrane</keyword>
<evidence type="ECO:0000313" key="4">
    <source>
        <dbReference type="Proteomes" id="UP000189437"/>
    </source>
</evidence>
<dbReference type="EMBL" id="MLHH01000018">
    <property type="protein sequence ID" value="OOF35973.1"/>
    <property type="molecule type" value="Genomic_DNA"/>
</dbReference>
<dbReference type="STRING" id="1908258.BKK48_07985"/>
<sequence length="291" mass="31353">MKKTLLCLGVVVALSGCARDANQPLEIWSNFQNSKISAQLGENQSLAVFYRQGDLQGPATNIYVNGDYQASLLPNAYTAVPVCADKHLFSTSFSTNQKFGNRTKGVSHTLPIGEVAYIKVLQESNGQLYLQRVEPSVAEQEIANLPKENQTLSRVPNATNCKPPVVIAAIAVDSSALFAFNKSAYKDILPAGREKLEQFMAQVKNLNVSHIVVGGHTDNLGSDSYNLALSEKRANSVKQQLQKAGITAPVKAIGYGKKEPVVTNCGGLSGAAKNQCNLPNRRVEVTVYGTK</sequence>
<organism evidence="3 4">
    <name type="scientific">Rodentibacter heidelbergensis</name>
    <dbReference type="NCBI Taxonomy" id="1908258"/>
    <lineage>
        <taxon>Bacteria</taxon>
        <taxon>Pseudomonadati</taxon>
        <taxon>Pseudomonadota</taxon>
        <taxon>Gammaproteobacteria</taxon>
        <taxon>Pasteurellales</taxon>
        <taxon>Pasteurellaceae</taxon>
        <taxon>Rodentibacter</taxon>
    </lineage>
</organism>
<dbReference type="PANTHER" id="PTHR30329">
    <property type="entry name" value="STATOR ELEMENT OF FLAGELLAR MOTOR COMPLEX"/>
    <property type="match status" value="1"/>
</dbReference>
<dbReference type="GO" id="GO:0016020">
    <property type="term" value="C:membrane"/>
    <property type="evidence" value="ECO:0007669"/>
    <property type="project" value="UniProtKB-UniRule"/>
</dbReference>
<dbReference type="Pfam" id="PF00691">
    <property type="entry name" value="OmpA"/>
    <property type="match status" value="1"/>
</dbReference>
<feature type="domain" description="OmpA-like" evidence="2">
    <location>
        <begin position="165"/>
        <end position="291"/>
    </location>
</feature>
<evidence type="ECO:0000259" key="2">
    <source>
        <dbReference type="PROSITE" id="PS51123"/>
    </source>
</evidence>
<dbReference type="InterPro" id="IPR036737">
    <property type="entry name" value="OmpA-like_sf"/>
</dbReference>
<dbReference type="CDD" id="cd07185">
    <property type="entry name" value="OmpA_C-like"/>
    <property type="match status" value="1"/>
</dbReference>
<dbReference type="InterPro" id="IPR050330">
    <property type="entry name" value="Bact_OuterMem_StrucFunc"/>
</dbReference>
<dbReference type="Gene3D" id="3.30.1330.60">
    <property type="entry name" value="OmpA-like domain"/>
    <property type="match status" value="1"/>
</dbReference>
<evidence type="ECO:0000313" key="3">
    <source>
        <dbReference type="EMBL" id="OOF35973.1"/>
    </source>
</evidence>
<dbReference type="RefSeq" id="WP_077427643.1">
    <property type="nucleotide sequence ID" value="NZ_MLHH01000018.1"/>
</dbReference>
<dbReference type="AlphaFoldDB" id="A0A1V3I7F0"/>
<dbReference type="PROSITE" id="PS51257">
    <property type="entry name" value="PROKAR_LIPOPROTEIN"/>
    <property type="match status" value="1"/>
</dbReference>
<accession>A0A1V3I7F0</accession>
<dbReference type="PANTHER" id="PTHR30329:SF21">
    <property type="entry name" value="LIPOPROTEIN YIAD-RELATED"/>
    <property type="match status" value="1"/>
</dbReference>
<dbReference type="InterPro" id="IPR006665">
    <property type="entry name" value="OmpA-like"/>
</dbReference>
<reference evidence="3 4" key="1">
    <citation type="submission" date="2016-10" db="EMBL/GenBank/DDBJ databases">
        <title>Rodentibacter gen. nov. and new species.</title>
        <authorList>
            <person name="Christensen H."/>
        </authorList>
    </citation>
    <scope>NUCLEOTIDE SEQUENCE [LARGE SCALE GENOMIC DNA]</scope>
    <source>
        <strain evidence="3 4">Ac69</strain>
    </source>
</reference>
<dbReference type="OrthoDB" id="6896077at2"/>
<dbReference type="Proteomes" id="UP000189437">
    <property type="component" value="Unassembled WGS sequence"/>
</dbReference>
<protein>
    <recommendedName>
        <fullName evidence="2">OmpA-like domain-containing protein</fullName>
    </recommendedName>
</protein>
<keyword evidence="4" id="KW-1185">Reference proteome</keyword>
<proteinExistence type="predicted"/>
<dbReference type="SUPFAM" id="SSF103088">
    <property type="entry name" value="OmpA-like"/>
    <property type="match status" value="1"/>
</dbReference>
<gene>
    <name evidence="3" type="ORF">BKK48_07985</name>
</gene>